<dbReference type="Gene3D" id="1.20.5.1430">
    <property type="match status" value="1"/>
</dbReference>
<dbReference type="PROSITE" id="PS51230">
    <property type="entry name" value="EB1_C"/>
    <property type="match status" value="1"/>
</dbReference>
<comment type="caution">
    <text evidence="13">The sequence shown here is derived from an EMBL/GenBank/DDBJ whole genome shotgun (WGS) entry which is preliminary data.</text>
</comment>
<dbReference type="GO" id="GO:0035372">
    <property type="term" value="P:protein localization to microtubule"/>
    <property type="evidence" value="ECO:0007669"/>
    <property type="project" value="UniProtKB-ARBA"/>
</dbReference>
<dbReference type="GO" id="GO:0051233">
    <property type="term" value="C:spindle midzone"/>
    <property type="evidence" value="ECO:0007669"/>
    <property type="project" value="UniProtKB-ARBA"/>
</dbReference>
<evidence type="ECO:0000256" key="10">
    <source>
        <dbReference type="SAM" id="MobiDB-lite"/>
    </source>
</evidence>
<accession>A0AAN6GAQ2</accession>
<feature type="domain" description="EB1 C-terminal" evidence="12">
    <location>
        <begin position="185"/>
        <end position="269"/>
    </location>
</feature>
<evidence type="ECO:0000256" key="4">
    <source>
        <dbReference type="ARBA" id="ARBA00022618"/>
    </source>
</evidence>
<dbReference type="InterPro" id="IPR001715">
    <property type="entry name" value="CH_dom"/>
</dbReference>
<dbReference type="GO" id="GO:0035371">
    <property type="term" value="C:microtubule plus-end"/>
    <property type="evidence" value="ECO:0007669"/>
    <property type="project" value="UniProtKB-ARBA"/>
</dbReference>
<dbReference type="GO" id="GO:0030473">
    <property type="term" value="P:nuclear migration along microtubule"/>
    <property type="evidence" value="ECO:0007669"/>
    <property type="project" value="UniProtKB-ARBA"/>
</dbReference>
<feature type="compositionally biased region" description="Low complexity" evidence="10">
    <location>
        <begin position="129"/>
        <end position="139"/>
    </location>
</feature>
<evidence type="ECO:0000256" key="8">
    <source>
        <dbReference type="ARBA" id="ARBA00023306"/>
    </source>
</evidence>
<dbReference type="PROSITE" id="PS50021">
    <property type="entry name" value="CH"/>
    <property type="match status" value="1"/>
</dbReference>
<dbReference type="InterPro" id="IPR004953">
    <property type="entry name" value="EB1_C"/>
</dbReference>
<dbReference type="PANTHER" id="PTHR10623">
    <property type="entry name" value="MICROTUBULE-ASSOCIATED PROTEIN RP/EB FAMILY MEMBER"/>
    <property type="match status" value="1"/>
</dbReference>
<evidence type="ECO:0000256" key="1">
    <source>
        <dbReference type="ARBA" id="ARBA00004245"/>
    </source>
</evidence>
<dbReference type="GO" id="GO:0072686">
    <property type="term" value="C:mitotic spindle"/>
    <property type="evidence" value="ECO:0007669"/>
    <property type="project" value="UniProtKB-ARBA"/>
</dbReference>
<reference evidence="13" key="1">
    <citation type="journal article" date="2023" name="PhytoFront">
        <title>Draft Genome Resources of Seven Strains of Tilletia horrida, Causal Agent of Kernel Smut of Rice.</title>
        <authorList>
            <person name="Khanal S."/>
            <person name="Antony Babu S."/>
            <person name="Zhou X.G."/>
        </authorList>
    </citation>
    <scope>NUCLEOTIDE SEQUENCE</scope>
    <source>
        <strain evidence="13">TX3</strain>
    </source>
</reference>
<feature type="region of interest" description="Disordered" evidence="10">
    <location>
        <begin position="117"/>
        <end position="139"/>
    </location>
</feature>
<keyword evidence="8" id="KW-0131">Cell cycle</keyword>
<evidence type="ECO:0000256" key="5">
    <source>
        <dbReference type="ARBA" id="ARBA00022701"/>
    </source>
</evidence>
<evidence type="ECO:0000313" key="14">
    <source>
        <dbReference type="Proteomes" id="UP001176521"/>
    </source>
</evidence>
<sequence length="283" mass="30398">MGESRTELLQWLNELLAIHYTKVEQCGSGAAYCQIIDSIYGNVPLTKVRFEAKHEYEYVSNYKVLQETFKRNKVDKPIPVERLTKCKMQDNLEFLQWLKKYWDMHYGGHPYDPEARRAGAGAAPPPLHGSVTVGGARSSGAGAAARAGSAAGSAKGAASVAGRRPGVVGAAAGRGSAAGAGGAGAGGVPHETIAALTGQMDELKLSVDGLEKERDFYFTKLRDIELLVQERLDGGAEGEEPDPPVTEIEAETLKQIQAILYSTEEGFEVPETAEVAQDELETF</sequence>
<evidence type="ECO:0000256" key="3">
    <source>
        <dbReference type="ARBA" id="ARBA00022490"/>
    </source>
</evidence>
<keyword evidence="3" id="KW-0963">Cytoplasm</keyword>
<dbReference type="SUPFAM" id="SSF47576">
    <property type="entry name" value="Calponin-homology domain, CH-domain"/>
    <property type="match status" value="1"/>
</dbReference>
<evidence type="ECO:0000256" key="7">
    <source>
        <dbReference type="ARBA" id="ARBA00023212"/>
    </source>
</evidence>
<evidence type="ECO:0000313" key="13">
    <source>
        <dbReference type="EMBL" id="KAK0530691.1"/>
    </source>
</evidence>
<dbReference type="EMBL" id="JAPDMQ010000207">
    <property type="protein sequence ID" value="KAK0530691.1"/>
    <property type="molecule type" value="Genomic_DNA"/>
</dbReference>
<dbReference type="GO" id="GO:0051301">
    <property type="term" value="P:cell division"/>
    <property type="evidence" value="ECO:0007669"/>
    <property type="project" value="UniProtKB-KW"/>
</dbReference>
<keyword evidence="14" id="KW-1185">Reference proteome</keyword>
<dbReference type="Pfam" id="PF03271">
    <property type="entry name" value="EB1"/>
    <property type="match status" value="1"/>
</dbReference>
<keyword evidence="7" id="KW-0206">Cytoskeleton</keyword>
<gene>
    <name evidence="13" type="primary">BIM1</name>
    <name evidence="13" type="ORF">OC842_003844</name>
</gene>
<dbReference type="SUPFAM" id="SSF140612">
    <property type="entry name" value="EB1 dimerisation domain-like"/>
    <property type="match status" value="1"/>
</dbReference>
<protein>
    <submittedName>
        <fullName evidence="13">Microtubule integrity protein mal3</fullName>
    </submittedName>
</protein>
<dbReference type="FunFam" id="1.10.418.10:FF:000028">
    <property type="entry name" value="RP/EB family microtubule-associated protein"/>
    <property type="match status" value="1"/>
</dbReference>
<dbReference type="InterPro" id="IPR036872">
    <property type="entry name" value="CH_dom_sf"/>
</dbReference>
<dbReference type="InterPro" id="IPR027328">
    <property type="entry name" value="MAPRE"/>
</dbReference>
<dbReference type="AlphaFoldDB" id="A0AAN6GAQ2"/>
<feature type="domain" description="Calponin-homology (CH)" evidence="11">
    <location>
        <begin position="2"/>
        <end position="103"/>
    </location>
</feature>
<evidence type="ECO:0000256" key="2">
    <source>
        <dbReference type="ARBA" id="ARBA00010729"/>
    </source>
</evidence>
<organism evidence="13 14">
    <name type="scientific">Tilletia horrida</name>
    <dbReference type="NCBI Taxonomy" id="155126"/>
    <lineage>
        <taxon>Eukaryota</taxon>
        <taxon>Fungi</taxon>
        <taxon>Dikarya</taxon>
        <taxon>Basidiomycota</taxon>
        <taxon>Ustilaginomycotina</taxon>
        <taxon>Exobasidiomycetes</taxon>
        <taxon>Tilletiales</taxon>
        <taxon>Tilletiaceae</taxon>
        <taxon>Tilletia</taxon>
    </lineage>
</organism>
<name>A0AAN6GAQ2_9BASI</name>
<keyword evidence="4" id="KW-0132">Cell division</keyword>
<keyword evidence="5 9" id="KW-0493">Microtubule</keyword>
<dbReference type="GO" id="GO:0051010">
    <property type="term" value="F:microtubule plus-end binding"/>
    <property type="evidence" value="ECO:0007669"/>
    <property type="project" value="UniProtKB-ARBA"/>
</dbReference>
<evidence type="ECO:0000256" key="9">
    <source>
        <dbReference type="PROSITE-ProRule" id="PRU00576"/>
    </source>
</evidence>
<comment type="similarity">
    <text evidence="2">Belongs to the MAPRE family.</text>
</comment>
<dbReference type="Proteomes" id="UP001176521">
    <property type="component" value="Unassembled WGS sequence"/>
</dbReference>
<proteinExistence type="inferred from homology"/>
<evidence type="ECO:0000259" key="12">
    <source>
        <dbReference type="PROSITE" id="PS51230"/>
    </source>
</evidence>
<dbReference type="Gene3D" id="1.10.418.10">
    <property type="entry name" value="Calponin-like domain"/>
    <property type="match status" value="1"/>
</dbReference>
<evidence type="ECO:0000256" key="6">
    <source>
        <dbReference type="ARBA" id="ARBA00022776"/>
    </source>
</evidence>
<comment type="subcellular location">
    <subcellularLocation>
        <location evidence="1">Cytoplasm</location>
        <location evidence="1">Cytoskeleton</location>
    </subcellularLocation>
</comment>
<dbReference type="InterPro" id="IPR036133">
    <property type="entry name" value="EB1_C_sf"/>
</dbReference>
<evidence type="ECO:0000259" key="11">
    <source>
        <dbReference type="PROSITE" id="PS50021"/>
    </source>
</evidence>
<dbReference type="FunFam" id="1.20.5.1430:FF:000005">
    <property type="entry name" value="Eb1, isoform E"/>
    <property type="match status" value="1"/>
</dbReference>
<keyword evidence="6" id="KW-0498">Mitosis</keyword>